<proteinExistence type="predicted"/>
<keyword evidence="2" id="KW-0472">Membrane</keyword>
<feature type="transmembrane region" description="Helical" evidence="2">
    <location>
        <begin position="213"/>
        <end position="236"/>
    </location>
</feature>
<dbReference type="Pfam" id="PF20237">
    <property type="entry name" value="DUF6594"/>
    <property type="match status" value="1"/>
</dbReference>
<dbReference type="OrthoDB" id="5342093at2759"/>
<dbReference type="InterPro" id="IPR046529">
    <property type="entry name" value="DUF6594"/>
</dbReference>
<keyword evidence="1" id="KW-0175">Coiled coil</keyword>
<gene>
    <name evidence="4" type="ORF">K452DRAFT_205563</name>
</gene>
<feature type="domain" description="DUF6594" evidence="3">
    <location>
        <begin position="2"/>
        <end position="274"/>
    </location>
</feature>
<organism evidence="4 5">
    <name type="scientific">Aplosporella prunicola CBS 121167</name>
    <dbReference type="NCBI Taxonomy" id="1176127"/>
    <lineage>
        <taxon>Eukaryota</taxon>
        <taxon>Fungi</taxon>
        <taxon>Dikarya</taxon>
        <taxon>Ascomycota</taxon>
        <taxon>Pezizomycotina</taxon>
        <taxon>Dothideomycetes</taxon>
        <taxon>Dothideomycetes incertae sedis</taxon>
        <taxon>Botryosphaeriales</taxon>
        <taxon>Aplosporellaceae</taxon>
        <taxon>Aplosporella</taxon>
    </lineage>
</organism>
<accession>A0A6A6AX53</accession>
<feature type="coiled-coil region" evidence="1">
    <location>
        <begin position="29"/>
        <end position="56"/>
    </location>
</feature>
<feature type="non-terminal residue" evidence="4">
    <location>
        <position position="274"/>
    </location>
</feature>
<dbReference type="Proteomes" id="UP000799438">
    <property type="component" value="Unassembled WGS sequence"/>
</dbReference>
<evidence type="ECO:0000259" key="3">
    <source>
        <dbReference type="Pfam" id="PF20237"/>
    </source>
</evidence>
<keyword evidence="2" id="KW-0812">Transmembrane</keyword>
<reference evidence="4" key="1">
    <citation type="journal article" date="2020" name="Stud. Mycol.">
        <title>101 Dothideomycetes genomes: a test case for predicting lifestyles and emergence of pathogens.</title>
        <authorList>
            <person name="Haridas S."/>
            <person name="Albert R."/>
            <person name="Binder M."/>
            <person name="Bloem J."/>
            <person name="Labutti K."/>
            <person name="Salamov A."/>
            <person name="Andreopoulos B."/>
            <person name="Baker S."/>
            <person name="Barry K."/>
            <person name="Bills G."/>
            <person name="Bluhm B."/>
            <person name="Cannon C."/>
            <person name="Castanera R."/>
            <person name="Culley D."/>
            <person name="Daum C."/>
            <person name="Ezra D."/>
            <person name="Gonzalez J."/>
            <person name="Henrissat B."/>
            <person name="Kuo A."/>
            <person name="Liang C."/>
            <person name="Lipzen A."/>
            <person name="Lutzoni F."/>
            <person name="Magnuson J."/>
            <person name="Mondo S."/>
            <person name="Nolan M."/>
            <person name="Ohm R."/>
            <person name="Pangilinan J."/>
            <person name="Park H.-J."/>
            <person name="Ramirez L."/>
            <person name="Alfaro M."/>
            <person name="Sun H."/>
            <person name="Tritt A."/>
            <person name="Yoshinaga Y."/>
            <person name="Zwiers L.-H."/>
            <person name="Turgeon B."/>
            <person name="Goodwin S."/>
            <person name="Spatafora J."/>
            <person name="Crous P."/>
            <person name="Grigoriev I."/>
        </authorList>
    </citation>
    <scope>NUCLEOTIDE SEQUENCE</scope>
    <source>
        <strain evidence="4">CBS 121167</strain>
    </source>
</reference>
<dbReference type="RefSeq" id="XP_033391904.1">
    <property type="nucleotide sequence ID" value="XM_033536102.1"/>
</dbReference>
<evidence type="ECO:0000313" key="5">
    <source>
        <dbReference type="Proteomes" id="UP000799438"/>
    </source>
</evidence>
<name>A0A6A6AX53_9PEZI</name>
<dbReference type="GeneID" id="54293598"/>
<dbReference type="EMBL" id="ML995530">
    <property type="protein sequence ID" value="KAF2136186.1"/>
    <property type="molecule type" value="Genomic_DNA"/>
</dbReference>
<dbReference type="PANTHER" id="PTHR34502">
    <property type="entry name" value="DUF6594 DOMAIN-CONTAINING PROTEIN-RELATED"/>
    <property type="match status" value="1"/>
</dbReference>
<protein>
    <recommendedName>
        <fullName evidence="3">DUF6594 domain-containing protein</fullName>
    </recommendedName>
</protein>
<feature type="transmembrane region" description="Helical" evidence="2">
    <location>
        <begin position="243"/>
        <end position="263"/>
    </location>
</feature>
<dbReference type="PANTHER" id="PTHR34502:SF5">
    <property type="entry name" value="DUF6594 DOMAIN-CONTAINING PROTEIN"/>
    <property type="match status" value="1"/>
</dbReference>
<evidence type="ECO:0000256" key="1">
    <source>
        <dbReference type="SAM" id="Coils"/>
    </source>
</evidence>
<feature type="non-terminal residue" evidence="4">
    <location>
        <position position="1"/>
    </location>
</feature>
<evidence type="ECO:0000256" key="2">
    <source>
        <dbReference type="SAM" id="Phobius"/>
    </source>
</evidence>
<evidence type="ECO:0000313" key="4">
    <source>
        <dbReference type="EMBL" id="KAF2136186.1"/>
    </source>
</evidence>
<sequence length="274" mass="31378">GYPRLAVQMGLMPEAAIFKRFGFLNAQNLLYMQAELASLERQLRTLQVEDAKADSRRSAYTRNWFFLSHPNSHEGGSDDQWRLVKKIRRKLKKYNEALLQQIKIVSVEPPRKSDLRYIQQYLKSRDMQEGYLLGDDATLWGQDLPDDKTDHQKQREDDHGIDLLALLPRHNEDYFSKMVTENLIQKLVDLNQGRKPSTRVKLKRFEDDNVLRWTFLVAGVLASALPVLSIGILYVAKSLKVRIGLIAVFNVVLSFLMAVLTSASRAEVFSVSAA</sequence>
<dbReference type="AlphaFoldDB" id="A0A6A6AX53"/>
<keyword evidence="5" id="KW-1185">Reference proteome</keyword>
<keyword evidence="2" id="KW-1133">Transmembrane helix</keyword>